<evidence type="ECO:0000313" key="2">
    <source>
        <dbReference type="Proteomes" id="UP000053558"/>
    </source>
</evidence>
<reference evidence="2" key="1">
    <citation type="journal article" date="2012" name="Science">
        <title>The Paleozoic origin of enzymatic lignin decomposition reconstructed from 31 fungal genomes.</title>
        <authorList>
            <person name="Floudas D."/>
            <person name="Binder M."/>
            <person name="Riley R."/>
            <person name="Barry K."/>
            <person name="Blanchette R.A."/>
            <person name="Henrissat B."/>
            <person name="Martinez A.T."/>
            <person name="Otillar R."/>
            <person name="Spatafora J.W."/>
            <person name="Yadav J.S."/>
            <person name="Aerts A."/>
            <person name="Benoit I."/>
            <person name="Boyd A."/>
            <person name="Carlson A."/>
            <person name="Copeland A."/>
            <person name="Coutinho P.M."/>
            <person name="de Vries R.P."/>
            <person name="Ferreira P."/>
            <person name="Findley K."/>
            <person name="Foster B."/>
            <person name="Gaskell J."/>
            <person name="Glotzer D."/>
            <person name="Gorecki P."/>
            <person name="Heitman J."/>
            <person name="Hesse C."/>
            <person name="Hori C."/>
            <person name="Igarashi K."/>
            <person name="Jurgens J.A."/>
            <person name="Kallen N."/>
            <person name="Kersten P."/>
            <person name="Kohler A."/>
            <person name="Kuees U."/>
            <person name="Kumar T.K.A."/>
            <person name="Kuo A."/>
            <person name="LaButti K."/>
            <person name="Larrondo L.F."/>
            <person name="Lindquist E."/>
            <person name="Ling A."/>
            <person name="Lombard V."/>
            <person name="Lucas S."/>
            <person name="Lundell T."/>
            <person name="Martin R."/>
            <person name="McLaughlin D.J."/>
            <person name="Morgenstern I."/>
            <person name="Morin E."/>
            <person name="Murat C."/>
            <person name="Nagy L.G."/>
            <person name="Nolan M."/>
            <person name="Ohm R.A."/>
            <person name="Patyshakuliyeva A."/>
            <person name="Rokas A."/>
            <person name="Ruiz-Duenas F.J."/>
            <person name="Sabat G."/>
            <person name="Salamov A."/>
            <person name="Samejima M."/>
            <person name="Schmutz J."/>
            <person name="Slot J.C."/>
            <person name="St John F."/>
            <person name="Stenlid J."/>
            <person name="Sun H."/>
            <person name="Sun S."/>
            <person name="Syed K."/>
            <person name="Tsang A."/>
            <person name="Wiebenga A."/>
            <person name="Young D."/>
            <person name="Pisabarro A."/>
            <person name="Eastwood D.C."/>
            <person name="Martin F."/>
            <person name="Cullen D."/>
            <person name="Grigoriev I.V."/>
            <person name="Hibbett D.S."/>
        </authorList>
    </citation>
    <scope>NUCLEOTIDE SEQUENCE [LARGE SCALE GENOMIC DNA]</scope>
    <source>
        <strain evidence="2">RWD-64-598 SS2</strain>
    </source>
</reference>
<evidence type="ECO:0000313" key="1">
    <source>
        <dbReference type="EMBL" id="EIW86720.1"/>
    </source>
</evidence>
<dbReference type="AlphaFoldDB" id="A0A5M3N5N2"/>
<dbReference type="EMBL" id="JH711573">
    <property type="protein sequence ID" value="EIW86720.1"/>
    <property type="molecule type" value="Genomic_DNA"/>
</dbReference>
<dbReference type="KEGG" id="cput:CONPUDRAFT_44465"/>
<name>A0A5M3N5N2_CONPW</name>
<proteinExistence type="predicted"/>
<organism evidence="1 2">
    <name type="scientific">Coniophora puteana (strain RWD-64-598)</name>
    <name type="common">Brown rot fungus</name>
    <dbReference type="NCBI Taxonomy" id="741705"/>
    <lineage>
        <taxon>Eukaryota</taxon>
        <taxon>Fungi</taxon>
        <taxon>Dikarya</taxon>
        <taxon>Basidiomycota</taxon>
        <taxon>Agaricomycotina</taxon>
        <taxon>Agaricomycetes</taxon>
        <taxon>Agaricomycetidae</taxon>
        <taxon>Boletales</taxon>
        <taxon>Coniophorineae</taxon>
        <taxon>Coniophoraceae</taxon>
        <taxon>Coniophora</taxon>
    </lineage>
</organism>
<gene>
    <name evidence="1" type="ORF">CONPUDRAFT_44465</name>
</gene>
<sequence length="249" mass="28257">MAPVLHLPSVKREKKERARCGRRRRARVWSDASEYQSISRQSRGSPRVRRVLAHHPARVVLSSWTRLALFWSYAPKQAEYMRNMYTKILHQDPDLVPALKHITWPAMSFNYGGNVVTNKHVDCMNLPQGWCAIWAGGDYDPTQGGHLILWELGLVIEFPPGSVILIPSSIVPHGNIAIQPNETRVSMTHFCPGGLARWVHAGFRPMKSLSQAERQEVHGGEGNERWSSMVSLFSTMDTLISDREALKKR</sequence>
<keyword evidence="2" id="KW-1185">Reference proteome</keyword>
<dbReference type="RefSeq" id="XP_007762444.1">
    <property type="nucleotide sequence ID" value="XM_007764254.1"/>
</dbReference>
<dbReference type="GeneID" id="19206995"/>
<comment type="caution">
    <text evidence="1">The sequence shown here is derived from an EMBL/GenBank/DDBJ whole genome shotgun (WGS) entry which is preliminary data.</text>
</comment>
<dbReference type="Gene3D" id="3.60.130.30">
    <property type="match status" value="1"/>
</dbReference>
<accession>A0A5M3N5N2</accession>
<dbReference type="OrthoDB" id="3202607at2759"/>
<protein>
    <submittedName>
        <fullName evidence="1">Uncharacterized protein</fullName>
    </submittedName>
</protein>
<dbReference type="Proteomes" id="UP000053558">
    <property type="component" value="Unassembled WGS sequence"/>
</dbReference>